<feature type="region of interest" description="Disordered" evidence="1">
    <location>
        <begin position="1"/>
        <end position="55"/>
    </location>
</feature>
<feature type="compositionally biased region" description="Basic residues" evidence="1">
    <location>
        <begin position="2238"/>
        <end position="2247"/>
    </location>
</feature>
<feature type="region of interest" description="Disordered" evidence="1">
    <location>
        <begin position="1958"/>
        <end position="2029"/>
    </location>
</feature>
<dbReference type="RefSeq" id="XP_016901291.2">
    <property type="nucleotide sequence ID" value="XM_017045802.2"/>
</dbReference>
<feature type="compositionally biased region" description="Low complexity" evidence="1">
    <location>
        <begin position="1095"/>
        <end position="1105"/>
    </location>
</feature>
<dbReference type="Gene3D" id="1.10.8.10">
    <property type="entry name" value="DNA helicase RuvA subunit, C-terminal domain"/>
    <property type="match status" value="1"/>
</dbReference>
<feature type="region of interest" description="Disordered" evidence="1">
    <location>
        <begin position="2065"/>
        <end position="2105"/>
    </location>
</feature>
<feature type="compositionally biased region" description="Low complexity" evidence="1">
    <location>
        <begin position="1363"/>
        <end position="1373"/>
    </location>
</feature>
<feature type="region of interest" description="Disordered" evidence="1">
    <location>
        <begin position="2160"/>
        <end position="2253"/>
    </location>
</feature>
<gene>
    <name evidence="3" type="primary">103493893</name>
</gene>
<evidence type="ECO:0000313" key="3">
    <source>
        <dbReference type="EnsemblPlants" id="MELO3C016811.2.1"/>
    </source>
</evidence>
<dbReference type="CDD" id="cd00590">
    <property type="entry name" value="RRM_SF"/>
    <property type="match status" value="1"/>
</dbReference>
<protein>
    <recommendedName>
        <fullName evidence="2">CUE domain-containing protein</fullName>
    </recommendedName>
</protein>
<feature type="compositionally biased region" description="Pro residues" evidence="1">
    <location>
        <begin position="1010"/>
        <end position="1033"/>
    </location>
</feature>
<feature type="compositionally biased region" description="Pro residues" evidence="1">
    <location>
        <begin position="18"/>
        <end position="36"/>
    </location>
</feature>
<sequence length="2253" mass="248913">MASAEQPLKKRRNYGPAAPEPPPPLPQLPQPPPPQIPATDQTSIAPSPSTPPQLSQAEILLRRRNRDEIRSVYECFKRIRFFLSQKEKGAPTPDIEQAYLSLITASRGCTSVKRIVADFIPRYAPHCPTALEAATRVIINMHNQSLEIINNGEDVDNVAFETARACIIGLVDICAAVMSKASTSSVIRGICFEVFQNAFTFFVSSFEGKDIFQIVDKEALRIQDSADVFTELKQKYTDENILPVIKLSKLRAISLLWIFFHYPKNLAAACFELFNMAAEGIHKDGQYFLNQIVLGLDVDITHHLDKRSENQTSPKDCKDDVKEQVSVSSHLSVDASSVSRNCMLSLVMGKDQSFRNWMFTQYKRLRDLPSFRALADVASALEGIFESFSELMNNEDTQINIDEEMSDSLKHSTRNRGEISMELSDKRRKLRHCDSLEDGFNNKVSGQHFSSIPLDCKHTSCSDFDAGSLRSMAFDVQEPGGLLHGSLPPSQDPLSKHDHLSYAKTSLDLQHNSFECTKHSIDGNQVSGVDRNFPAQRLSAGDINNDLVPPRHQQSVPCSSTTCQNLWFSDGDSSAMDIFSASKQLWVGLIGPEVSEGHIRYQFERFGYIGHFFFFPLKRFAVVEYGHIIDAIRAREYMRGQFQWCVKFMDIGLGTRGSTHGVAIGSSLHVYVGNVLSYWMKDEILHETRKALNKGPYMVSDLGNEGALLMEFETPEEAAVVMAHLRQHRREKNIHWTPPNAGQMNIAPPYLDGGRSACAPGGGNMRSNNPGNMPSSMIGSPHAPMVPESPNFRSRMSELSSLLYTLRAKYSINQNSSYFENYISGSCNTSMREEDRTPTSTLWVSFPNCNSPFVTDEELMKICNLAISNTGSVVRMTRASVQVGCGWFVECSSVDAAITILKNLRSCPGIFLRIEFSSPGRFHAAPFLRNHESCAMELPSPRILHENHAIPQQGGYSYQSNWAPSGQTEMLDIGVGKTDACEKNVLIDHPQGGHIVSGTIPCLPISTMGPPAPPPPPQIQPPPFVRSPYPPPNSSWDPRGLNHPLPLNPISPNVIPNTYPSNSVPCPPFLPASVTPLSQIQGTPMQHLDHVFPHSVAPPSISSLPPSQPEMPPPIPPSPPPLPHSQPPNIPPPPSSPPPPPPPLAATGASEVESCSQHVQYQWKGALCKSGVQYCSIYAQRVDSQACKYLNAGPEPIEWPAKLDMTKRTDFKHVKSTFTSTSPSKREICQLIPSSVGDHKGFQDFVSYLKQRDCAGVIKIPATKSLWTRLLFILPYSQDSCSLLSIPPGPPDSLIALVLPKETNFEWVNLKVVSILKSSQRPRFRSSFGIPNPSPVWQSPATNYKTEERYKLGSQSIPLPLPPLHSALSSSNPITNATQPPEFRMSNRYNHDGNKGLRKDQKKYIPKNQIQSTHELPNPKPTLSTSLRQSLPNPSDSTAAPSVSRIQMGANGDWVSSRASGGSFVNYLPQDEAVATGLRAEEGALDPVESQRVVDLLNRELSRLLKLSAKEFWREVATDTSLHEFLDSFLKFRTRWYDFPHRGATGTVAGVIVGEYELSRRVFMALYRMSSNRDPGARAADSLSLKDHGVLLQEKKLLDLPKLLDICAIYSHENEDLTRILVDNAIKSQPSIHETLPSVISHFLSIVSMMHERCSSSLETLFSSSSHGGSGYGKLQADFLEVIDFINDAIVNLDSFVAAYRLAAIFFSSAVEISCGNEDLLGMLARLHDLLLPSLQQGFQIVLMPQGDEMISNVATSLKMLALRIVSFGWNLLEICYLGDEVFGNDLPVPVSMKMFPANVEDPVIRADILIQTLREINGISQQASGKQLGQTFLQRMEKNHSIMNRINSLRNNGWIFVDDEQFNYLSTMVMYTPTSDTKDPSLSKAPMVSHVSEVDEDAAMLESKICQIKDLFPEYGSGFLAACLVAYNQNPEEVIQRILEGTLHPDLQSLDTSLETMPVPNSSATAINRKDKGKGKLFEPSTVPYTDQVSRGKDLPSEGPSVSSTSVGRFVRKSKDDVPYSETLDNRNEADSVRTAALISQYEYEDEYDDSFDDLGISIAETATEDNEDLVGQKPSSHLGSSSNSTNGSSAQNAPNSKWGSRRTPQYYVKDGKNYSYKVAGSVAVANSDEASLVTQAQKELIYGLGRGGNLPLGAVKKLTESQQDSQPASAVVDPRDNVRKTWGRGRRERERERESGAAPGMPEGEGKQPNVAEASDRGGRGGNRGRGRRGGGDHHRKDRAIRKHFAGLSGF</sequence>
<dbReference type="CDD" id="cd21546">
    <property type="entry name" value="SPOC_FPA-like"/>
    <property type="match status" value="1"/>
</dbReference>
<dbReference type="CDD" id="cd14364">
    <property type="entry name" value="CUE_ASCC2"/>
    <property type="match status" value="1"/>
</dbReference>
<feature type="region of interest" description="Disordered" evidence="1">
    <location>
        <begin position="1090"/>
        <end position="1151"/>
    </location>
</feature>
<dbReference type="InterPro" id="IPR012921">
    <property type="entry name" value="SPOC_C"/>
</dbReference>
<feature type="compositionally biased region" description="Polar residues" evidence="1">
    <location>
        <begin position="1958"/>
        <end position="1967"/>
    </location>
</feature>
<dbReference type="InterPro" id="IPR035979">
    <property type="entry name" value="RBD_domain_sf"/>
</dbReference>
<feature type="region of interest" description="Disordered" evidence="1">
    <location>
        <begin position="1006"/>
        <end position="1044"/>
    </location>
</feature>
<dbReference type="InterPro" id="IPR041800">
    <property type="entry name" value="ASCC2_CUE"/>
</dbReference>
<evidence type="ECO:0000256" key="1">
    <source>
        <dbReference type="SAM" id="MobiDB-lite"/>
    </source>
</evidence>
<dbReference type="SMART" id="SM00546">
    <property type="entry name" value="CUE"/>
    <property type="match status" value="1"/>
</dbReference>
<feature type="compositionally biased region" description="Low complexity" evidence="1">
    <location>
        <begin position="2077"/>
        <end position="2091"/>
    </location>
</feature>
<evidence type="ECO:0000259" key="2">
    <source>
        <dbReference type="PROSITE" id="PS51140"/>
    </source>
</evidence>
<dbReference type="InterPro" id="IPR012677">
    <property type="entry name" value="Nucleotide-bd_a/b_plait_sf"/>
</dbReference>
<dbReference type="EnsemblPlants" id="MELO3C016811.2.1">
    <property type="protein sequence ID" value="MELO3C016811.2.1"/>
    <property type="gene ID" value="MELO3C016811.2"/>
</dbReference>
<feature type="compositionally biased region" description="Basic and acidic residues" evidence="1">
    <location>
        <begin position="1969"/>
        <end position="1978"/>
    </location>
</feature>
<dbReference type="eggNOG" id="KOG4501">
    <property type="taxonomic scope" value="Eukaryota"/>
</dbReference>
<dbReference type="Pfam" id="PF02845">
    <property type="entry name" value="CUE"/>
    <property type="match status" value="1"/>
</dbReference>
<dbReference type="InterPro" id="IPR003892">
    <property type="entry name" value="CUE"/>
</dbReference>
<feature type="region of interest" description="Disordered" evidence="1">
    <location>
        <begin position="1363"/>
        <end position="1442"/>
    </location>
</feature>
<feature type="domain" description="CUE" evidence="2">
    <location>
        <begin position="1901"/>
        <end position="1944"/>
    </location>
</feature>
<dbReference type="PANTHER" id="PTHR21494">
    <property type="entry name" value="ACTIVATING SIGNAL COINTEGRATOR 1 COMPLEX SUBUNIT 2 ASC-1 COMPLEX SUBUNIT P100"/>
    <property type="match status" value="1"/>
</dbReference>
<accession>A0A9I9DDM2</accession>
<dbReference type="SUPFAM" id="SSF46934">
    <property type="entry name" value="UBA-like"/>
    <property type="match status" value="1"/>
</dbReference>
<dbReference type="InterPro" id="IPR009060">
    <property type="entry name" value="UBA-like_sf"/>
</dbReference>
<dbReference type="PANTHER" id="PTHR21494:SF0">
    <property type="entry name" value="ACTIVATING SIGNAL COINTEGRATOR 1 COMPLEX SUBUNIT 2"/>
    <property type="match status" value="1"/>
</dbReference>
<dbReference type="Gene3D" id="3.30.70.330">
    <property type="match status" value="1"/>
</dbReference>
<feature type="compositionally biased region" description="Polar residues" evidence="1">
    <location>
        <begin position="1408"/>
        <end position="1442"/>
    </location>
</feature>
<dbReference type="SUPFAM" id="SSF54928">
    <property type="entry name" value="RNA-binding domain, RBD"/>
    <property type="match status" value="1"/>
</dbReference>
<proteinExistence type="predicted"/>
<feature type="compositionally biased region" description="Basic and acidic residues" evidence="1">
    <location>
        <begin position="2175"/>
        <end position="2197"/>
    </location>
</feature>
<feature type="compositionally biased region" description="Basic and acidic residues" evidence="1">
    <location>
        <begin position="1389"/>
        <end position="1403"/>
    </location>
</feature>
<organism evidence="3">
    <name type="scientific">Cucumis melo</name>
    <name type="common">Muskmelon</name>
    <dbReference type="NCBI Taxonomy" id="3656"/>
    <lineage>
        <taxon>Eukaryota</taxon>
        <taxon>Viridiplantae</taxon>
        <taxon>Streptophyta</taxon>
        <taxon>Embryophyta</taxon>
        <taxon>Tracheophyta</taxon>
        <taxon>Spermatophyta</taxon>
        <taxon>Magnoliopsida</taxon>
        <taxon>eudicotyledons</taxon>
        <taxon>Gunneridae</taxon>
        <taxon>Pentapetalae</taxon>
        <taxon>rosids</taxon>
        <taxon>fabids</taxon>
        <taxon>Cucurbitales</taxon>
        <taxon>Cucurbitaceae</taxon>
        <taxon>Benincaseae</taxon>
        <taxon>Cucumis</taxon>
    </lineage>
</organism>
<feature type="compositionally biased region" description="Basic and acidic residues" evidence="1">
    <location>
        <begin position="2014"/>
        <end position="2029"/>
    </location>
</feature>
<dbReference type="Pfam" id="PF07744">
    <property type="entry name" value="SPOC"/>
    <property type="match status" value="1"/>
</dbReference>
<feature type="compositionally biased region" description="Pro residues" evidence="1">
    <location>
        <begin position="1106"/>
        <end position="1144"/>
    </location>
</feature>
<dbReference type="InterPro" id="IPR052586">
    <property type="entry name" value="ASCC2"/>
</dbReference>
<reference evidence="3" key="1">
    <citation type="submission" date="2023-03" db="UniProtKB">
        <authorList>
            <consortium name="EnsemblPlants"/>
        </authorList>
    </citation>
    <scope>IDENTIFICATION</scope>
</reference>
<name>A0A9I9DDM2_CUCME</name>
<dbReference type="PROSITE" id="PS51140">
    <property type="entry name" value="CUE"/>
    <property type="match status" value="1"/>
</dbReference>
<feature type="compositionally biased region" description="Polar residues" evidence="1">
    <location>
        <begin position="39"/>
        <end position="55"/>
    </location>
</feature>